<keyword evidence="5" id="KW-1185">Reference proteome</keyword>
<name>A0A363NYX3_9SPHI</name>
<dbReference type="PROSITE" id="PS50977">
    <property type="entry name" value="HTH_TETR_2"/>
    <property type="match status" value="1"/>
</dbReference>
<dbReference type="Proteomes" id="UP000250831">
    <property type="component" value="Unassembled WGS sequence"/>
</dbReference>
<accession>A0A363NYX3</accession>
<dbReference type="GO" id="GO:0000976">
    <property type="term" value="F:transcription cis-regulatory region binding"/>
    <property type="evidence" value="ECO:0007669"/>
    <property type="project" value="TreeGrafter"/>
</dbReference>
<dbReference type="AlphaFoldDB" id="A0A363NYX3"/>
<dbReference type="PRINTS" id="PR00455">
    <property type="entry name" value="HTHTETR"/>
</dbReference>
<evidence type="ECO:0000256" key="1">
    <source>
        <dbReference type="ARBA" id="ARBA00023125"/>
    </source>
</evidence>
<dbReference type="GO" id="GO:0003700">
    <property type="term" value="F:DNA-binding transcription factor activity"/>
    <property type="evidence" value="ECO:0007669"/>
    <property type="project" value="TreeGrafter"/>
</dbReference>
<feature type="DNA-binding region" description="H-T-H motif" evidence="2">
    <location>
        <begin position="24"/>
        <end position="43"/>
    </location>
</feature>
<dbReference type="Pfam" id="PF13972">
    <property type="entry name" value="TetR"/>
    <property type="match status" value="1"/>
</dbReference>
<dbReference type="PANTHER" id="PTHR30055">
    <property type="entry name" value="HTH-TYPE TRANSCRIPTIONAL REGULATOR RUTR"/>
    <property type="match status" value="1"/>
</dbReference>
<dbReference type="InterPro" id="IPR025722">
    <property type="entry name" value="TetR"/>
</dbReference>
<dbReference type="InterPro" id="IPR050109">
    <property type="entry name" value="HTH-type_TetR-like_transc_reg"/>
</dbReference>
<feature type="domain" description="HTH tetR-type" evidence="3">
    <location>
        <begin position="1"/>
        <end position="61"/>
    </location>
</feature>
<dbReference type="InterPro" id="IPR009057">
    <property type="entry name" value="Homeodomain-like_sf"/>
</dbReference>
<dbReference type="Gene3D" id="1.10.357.10">
    <property type="entry name" value="Tetracycline Repressor, domain 2"/>
    <property type="match status" value="1"/>
</dbReference>
<evidence type="ECO:0000313" key="5">
    <source>
        <dbReference type="Proteomes" id="UP000250831"/>
    </source>
</evidence>
<organism evidence="4 5">
    <name type="scientific">Sphingobacterium athyrii</name>
    <dbReference type="NCBI Taxonomy" id="2152717"/>
    <lineage>
        <taxon>Bacteria</taxon>
        <taxon>Pseudomonadati</taxon>
        <taxon>Bacteroidota</taxon>
        <taxon>Sphingobacteriia</taxon>
        <taxon>Sphingobacteriales</taxon>
        <taxon>Sphingobacteriaceae</taxon>
        <taxon>Sphingobacterium</taxon>
    </lineage>
</organism>
<gene>
    <name evidence="4" type="ORF">DCO56_02860</name>
</gene>
<dbReference type="SUPFAM" id="SSF46689">
    <property type="entry name" value="Homeodomain-like"/>
    <property type="match status" value="1"/>
</dbReference>
<sequence>MNTKEKIVAAALDVYNREGIRTVTTRQIAREMGISAGNLHYHFKHTEDIIFTIFGQLQRDYDEMVALFDKKDLVLRELLQEFINGSYRLINKYRFIFVNFVEVCAWIPAIGESYRDLVMRREEQFVSLFRYYAELGMFRQDIPIAILKGFIRQIFIISDFWYSSFAVLGGRCQSDALEDYRQTIEVAFYPYLT</sequence>
<dbReference type="EMBL" id="QCXX01000001">
    <property type="protein sequence ID" value="PUV25930.1"/>
    <property type="molecule type" value="Genomic_DNA"/>
</dbReference>
<evidence type="ECO:0000256" key="2">
    <source>
        <dbReference type="PROSITE-ProRule" id="PRU00335"/>
    </source>
</evidence>
<evidence type="ECO:0000259" key="3">
    <source>
        <dbReference type="PROSITE" id="PS50977"/>
    </source>
</evidence>
<dbReference type="PANTHER" id="PTHR30055:SF223">
    <property type="entry name" value="HTH-TYPE TRANSCRIPTIONAL REGULATOR UIDR"/>
    <property type="match status" value="1"/>
</dbReference>
<dbReference type="Pfam" id="PF00440">
    <property type="entry name" value="TetR_N"/>
    <property type="match status" value="1"/>
</dbReference>
<dbReference type="InterPro" id="IPR001647">
    <property type="entry name" value="HTH_TetR"/>
</dbReference>
<dbReference type="RefSeq" id="WP_108632233.1">
    <property type="nucleotide sequence ID" value="NZ_QCXX01000001.1"/>
</dbReference>
<protein>
    <recommendedName>
        <fullName evidence="3">HTH tetR-type domain-containing protein</fullName>
    </recommendedName>
</protein>
<evidence type="ECO:0000313" key="4">
    <source>
        <dbReference type="EMBL" id="PUV25930.1"/>
    </source>
</evidence>
<reference evidence="4 5" key="1">
    <citation type="submission" date="2018-04" db="EMBL/GenBank/DDBJ databases">
        <title>Sphingobacterium sp. M46 Genome.</title>
        <authorList>
            <person name="Cheng J."/>
            <person name="Li Y."/>
        </authorList>
    </citation>
    <scope>NUCLEOTIDE SEQUENCE [LARGE SCALE GENOMIC DNA]</scope>
    <source>
        <strain evidence="4 5">M46</strain>
    </source>
</reference>
<proteinExistence type="predicted"/>
<comment type="caution">
    <text evidence="4">The sequence shown here is derived from an EMBL/GenBank/DDBJ whole genome shotgun (WGS) entry which is preliminary data.</text>
</comment>
<keyword evidence="1 2" id="KW-0238">DNA-binding</keyword>
<dbReference type="OrthoDB" id="9787680at2"/>